<reference evidence="2" key="1">
    <citation type="submission" date="2020-08" db="EMBL/GenBank/DDBJ databases">
        <title>Multicomponent nature underlies the extraordinary mechanical properties of spider dragline silk.</title>
        <authorList>
            <person name="Kono N."/>
            <person name="Nakamura H."/>
            <person name="Mori M."/>
            <person name="Yoshida Y."/>
            <person name="Ohtoshi R."/>
            <person name="Malay A.D."/>
            <person name="Moran D.A.P."/>
            <person name="Tomita M."/>
            <person name="Numata K."/>
            <person name="Arakawa K."/>
        </authorList>
    </citation>
    <scope>NUCLEOTIDE SEQUENCE</scope>
</reference>
<dbReference type="EMBL" id="BMAW01015033">
    <property type="protein sequence ID" value="GFT41633.1"/>
    <property type="molecule type" value="Genomic_DNA"/>
</dbReference>
<gene>
    <name evidence="2" type="ORF">NPIL_453671</name>
</gene>
<evidence type="ECO:0000256" key="1">
    <source>
        <dbReference type="SAM" id="MobiDB-lite"/>
    </source>
</evidence>
<accession>A0A8X6NYS3</accession>
<feature type="compositionally biased region" description="Polar residues" evidence="1">
    <location>
        <begin position="18"/>
        <end position="36"/>
    </location>
</feature>
<evidence type="ECO:0000313" key="3">
    <source>
        <dbReference type="Proteomes" id="UP000887013"/>
    </source>
</evidence>
<protein>
    <submittedName>
        <fullName evidence="2">Uncharacterized protein</fullName>
    </submittedName>
</protein>
<proteinExistence type="predicted"/>
<keyword evidence="3" id="KW-1185">Reference proteome</keyword>
<dbReference type="AlphaFoldDB" id="A0A8X6NYS3"/>
<evidence type="ECO:0000313" key="2">
    <source>
        <dbReference type="EMBL" id="GFT41633.1"/>
    </source>
</evidence>
<feature type="region of interest" description="Disordered" evidence="1">
    <location>
        <begin position="18"/>
        <end position="73"/>
    </location>
</feature>
<name>A0A8X6NYS3_NEPPI</name>
<dbReference type="Proteomes" id="UP000887013">
    <property type="component" value="Unassembled WGS sequence"/>
</dbReference>
<organism evidence="2 3">
    <name type="scientific">Nephila pilipes</name>
    <name type="common">Giant wood spider</name>
    <name type="synonym">Nephila maculata</name>
    <dbReference type="NCBI Taxonomy" id="299642"/>
    <lineage>
        <taxon>Eukaryota</taxon>
        <taxon>Metazoa</taxon>
        <taxon>Ecdysozoa</taxon>
        <taxon>Arthropoda</taxon>
        <taxon>Chelicerata</taxon>
        <taxon>Arachnida</taxon>
        <taxon>Araneae</taxon>
        <taxon>Araneomorphae</taxon>
        <taxon>Entelegynae</taxon>
        <taxon>Araneoidea</taxon>
        <taxon>Nephilidae</taxon>
        <taxon>Nephila</taxon>
    </lineage>
</organism>
<comment type="caution">
    <text evidence="2">The sequence shown here is derived from an EMBL/GenBank/DDBJ whole genome shotgun (WGS) entry which is preliminary data.</text>
</comment>
<sequence>MILQAKFSTINVCIRISSGPNRSDRGTISGQLSPPETMSGEICGAGDLTRGRAFGDGSPSESKEADFRTTLTR</sequence>